<reference evidence="1 2" key="1">
    <citation type="submission" date="2015-01" db="EMBL/GenBank/DDBJ databases">
        <title>The Genome Sequence of Exophiala oligosperma CBS72588.</title>
        <authorList>
            <consortium name="The Broad Institute Genomics Platform"/>
            <person name="Cuomo C."/>
            <person name="de Hoog S."/>
            <person name="Gorbushina A."/>
            <person name="Stielow B."/>
            <person name="Teixiera M."/>
            <person name="Abouelleil A."/>
            <person name="Chapman S.B."/>
            <person name="Priest M."/>
            <person name="Young S.K."/>
            <person name="Wortman J."/>
            <person name="Nusbaum C."/>
            <person name="Birren B."/>
        </authorList>
    </citation>
    <scope>NUCLEOTIDE SEQUENCE [LARGE SCALE GENOMIC DNA]</scope>
    <source>
        <strain evidence="1 2">CBS 72588</strain>
    </source>
</reference>
<protein>
    <submittedName>
        <fullName evidence="1">Uncharacterized protein</fullName>
    </submittedName>
</protein>
<sequence length="176" mass="20297">MVNLNINQVVLDPHAQVLWKQTIVRLRIVHTGYGPDRLRICYNWNTWLARSGLFSEDIDQKIRNAAQQYIKDRVKEWPVAFRKLGAWTNSEGGVFCRLCGLMEPEWRGGFLVKFTDWALQQSSPAEWNGKLVAPADAYCDEHLCQVIEASRNEQNFSAAEWHVVQPVLDDLTVHMT</sequence>
<organism evidence="1 2">
    <name type="scientific">Exophiala oligosperma</name>
    <dbReference type="NCBI Taxonomy" id="215243"/>
    <lineage>
        <taxon>Eukaryota</taxon>
        <taxon>Fungi</taxon>
        <taxon>Dikarya</taxon>
        <taxon>Ascomycota</taxon>
        <taxon>Pezizomycotina</taxon>
        <taxon>Eurotiomycetes</taxon>
        <taxon>Chaetothyriomycetidae</taxon>
        <taxon>Chaetothyriales</taxon>
        <taxon>Herpotrichiellaceae</taxon>
        <taxon>Exophiala</taxon>
    </lineage>
</organism>
<accession>A0A0D2ASB7</accession>
<name>A0A0D2ASB7_9EURO</name>
<dbReference type="VEuPathDB" id="FungiDB:PV06_06313"/>
<dbReference type="RefSeq" id="XP_016263017.1">
    <property type="nucleotide sequence ID" value="XM_016407413.1"/>
</dbReference>
<dbReference type="Proteomes" id="UP000053342">
    <property type="component" value="Unassembled WGS sequence"/>
</dbReference>
<proteinExistence type="predicted"/>
<dbReference type="EMBL" id="KN847336">
    <property type="protein sequence ID" value="KIW42801.1"/>
    <property type="molecule type" value="Genomic_DNA"/>
</dbReference>
<dbReference type="HOGENOM" id="CLU_1525165_0_0_1"/>
<gene>
    <name evidence="1" type="ORF">PV06_06313</name>
</gene>
<keyword evidence="2" id="KW-1185">Reference proteome</keyword>
<evidence type="ECO:0000313" key="1">
    <source>
        <dbReference type="EMBL" id="KIW42801.1"/>
    </source>
</evidence>
<dbReference type="GeneID" id="27358387"/>
<dbReference type="AlphaFoldDB" id="A0A0D2ASB7"/>
<evidence type="ECO:0000313" key="2">
    <source>
        <dbReference type="Proteomes" id="UP000053342"/>
    </source>
</evidence>